<dbReference type="HOGENOM" id="CLU_000604_92_0_0"/>
<evidence type="ECO:0000313" key="4">
    <source>
        <dbReference type="EMBL" id="ADE57683.1"/>
    </source>
</evidence>
<keyword evidence="1" id="KW-0547">Nucleotide-binding</keyword>
<dbReference type="Pfam" id="PF00005">
    <property type="entry name" value="ABC_tran"/>
    <property type="match status" value="2"/>
</dbReference>
<evidence type="ECO:0000259" key="3">
    <source>
        <dbReference type="PROSITE" id="PS50893"/>
    </source>
</evidence>
<evidence type="ECO:0000256" key="1">
    <source>
        <dbReference type="ARBA" id="ARBA00022741"/>
    </source>
</evidence>
<name>D5EGK1_AMICL</name>
<feature type="domain" description="ABC transporter" evidence="3">
    <location>
        <begin position="4"/>
        <end position="240"/>
    </location>
</feature>
<protein>
    <submittedName>
        <fullName evidence="4">ABC transporter related protein</fullName>
    </submittedName>
</protein>
<dbReference type="PANTHER" id="PTHR43790:SF4">
    <property type="entry name" value="GUANOSINE IMPORT ATP-BINDING PROTEIN NUPO"/>
    <property type="match status" value="1"/>
</dbReference>
<dbReference type="RefSeq" id="WP_013048946.1">
    <property type="nucleotide sequence ID" value="NC_014011.1"/>
</dbReference>
<dbReference type="STRING" id="572547.Amico_1567"/>
<dbReference type="PROSITE" id="PS50893">
    <property type="entry name" value="ABC_TRANSPORTER_2"/>
    <property type="match status" value="2"/>
</dbReference>
<proteinExistence type="predicted"/>
<dbReference type="AlphaFoldDB" id="D5EGK1"/>
<gene>
    <name evidence="4" type="ordered locus">Amico_1567</name>
</gene>
<dbReference type="GO" id="GO:0005524">
    <property type="term" value="F:ATP binding"/>
    <property type="evidence" value="ECO:0007669"/>
    <property type="project" value="UniProtKB-KW"/>
</dbReference>
<dbReference type="PANTHER" id="PTHR43790">
    <property type="entry name" value="CARBOHYDRATE TRANSPORT ATP-BINDING PROTEIN MG119-RELATED"/>
    <property type="match status" value="1"/>
</dbReference>
<keyword evidence="2" id="KW-0067">ATP-binding</keyword>
<dbReference type="InterPro" id="IPR003593">
    <property type="entry name" value="AAA+_ATPase"/>
</dbReference>
<organism evidence="4 5">
    <name type="scientific">Aminobacterium colombiense (strain DSM 12261 / ALA-1)</name>
    <dbReference type="NCBI Taxonomy" id="572547"/>
    <lineage>
        <taxon>Bacteria</taxon>
        <taxon>Thermotogati</taxon>
        <taxon>Synergistota</taxon>
        <taxon>Synergistia</taxon>
        <taxon>Synergistales</taxon>
        <taxon>Aminobacteriaceae</taxon>
        <taxon>Aminobacterium</taxon>
    </lineage>
</organism>
<dbReference type="GO" id="GO:0016887">
    <property type="term" value="F:ATP hydrolysis activity"/>
    <property type="evidence" value="ECO:0007669"/>
    <property type="project" value="InterPro"/>
</dbReference>
<keyword evidence="5" id="KW-1185">Reference proteome</keyword>
<dbReference type="InterPro" id="IPR050107">
    <property type="entry name" value="ABC_carbohydrate_import_ATPase"/>
</dbReference>
<evidence type="ECO:0000313" key="5">
    <source>
        <dbReference type="Proteomes" id="UP000002366"/>
    </source>
</evidence>
<accession>D5EGK1</accession>
<dbReference type="CDD" id="cd03216">
    <property type="entry name" value="ABC_Carb_Monos_I"/>
    <property type="match status" value="1"/>
</dbReference>
<dbReference type="OrthoDB" id="9771863at2"/>
<feature type="domain" description="ABC transporter" evidence="3">
    <location>
        <begin position="258"/>
        <end position="503"/>
    </location>
</feature>
<dbReference type="Proteomes" id="UP000002366">
    <property type="component" value="Chromosome"/>
</dbReference>
<sequence>MPSLWISRLTKTFGTLRAVDDFSLEIASGTVHSLVGENGAGKSTVVKCVYGLYSPTAGKFKIDNKILTIKTPRDAMKYGIGMVHQHFMLVPSLPVYKNVVLGDEPTTRGLIFNHHGAIEAVRHLSAQYGLNIDPLAPVHSLPVGIQQRVEILKLLYRKAEILIFDEPTAVLSPREIEGLFSIIREFRKAGKTIIFIAHNLNEVLAVSDVITVMRKGKHIATLPRSEATSEELASLMVGRSVHIPVLEETPSRELKPFLEMTRLTVSGDRGKDVVKNLTLTVHRGEIVGIAGITGNGQSELEEAISGLRFVKEGQLLMGKRDITHLPPLKRRKLGLAYIPEDRIKTGLAPLASLKDNALLGYQYKPPFLKRNFFQNFRSIREFALHLMERYNIMAASENIQAGTLSGGNMQRLVMARELEQQPDFLLVSQPTRGVDIGGISFIHDRLLSLRRAGKAILMISADLDEILSLSDRIAVMNRGEIVAVLPRKEASRNLVGRLMLEGSFVRGKEASS</sequence>
<dbReference type="Gene3D" id="3.40.50.300">
    <property type="entry name" value="P-loop containing nucleotide triphosphate hydrolases"/>
    <property type="match status" value="2"/>
</dbReference>
<dbReference type="InterPro" id="IPR027417">
    <property type="entry name" value="P-loop_NTPase"/>
</dbReference>
<dbReference type="eggNOG" id="COG3845">
    <property type="taxonomic scope" value="Bacteria"/>
</dbReference>
<dbReference type="SMART" id="SM00382">
    <property type="entry name" value="AAA"/>
    <property type="match status" value="1"/>
</dbReference>
<dbReference type="InterPro" id="IPR003439">
    <property type="entry name" value="ABC_transporter-like_ATP-bd"/>
</dbReference>
<dbReference type="EMBL" id="CP001997">
    <property type="protein sequence ID" value="ADE57683.1"/>
    <property type="molecule type" value="Genomic_DNA"/>
</dbReference>
<evidence type="ECO:0000256" key="2">
    <source>
        <dbReference type="ARBA" id="ARBA00022840"/>
    </source>
</evidence>
<dbReference type="CDD" id="cd03215">
    <property type="entry name" value="ABC_Carb_Monos_II"/>
    <property type="match status" value="1"/>
</dbReference>
<reference evidence="4 5" key="1">
    <citation type="journal article" date="2010" name="Stand. Genomic Sci.">
        <title>Complete genome sequence of Aminobacterium colombiense type strain (ALA-1).</title>
        <authorList>
            <person name="Chertkov O."/>
            <person name="Sikorski J."/>
            <person name="Brambilla E."/>
            <person name="Lapidus A."/>
            <person name="Copeland A."/>
            <person name="Glavina Del Rio T."/>
            <person name="Nolan M."/>
            <person name="Lucas S."/>
            <person name="Tice H."/>
            <person name="Cheng J.F."/>
            <person name="Han C."/>
            <person name="Detter J.C."/>
            <person name="Bruce D."/>
            <person name="Tapia R."/>
            <person name="Goodwin L."/>
            <person name="Pitluck S."/>
            <person name="Liolios K."/>
            <person name="Ivanova N."/>
            <person name="Mavromatis K."/>
            <person name="Ovchinnikova G."/>
            <person name="Pati A."/>
            <person name="Chen A."/>
            <person name="Palaniappan K."/>
            <person name="Land M."/>
            <person name="Hauser L."/>
            <person name="Chang Y.J."/>
            <person name="Jeffries C.D."/>
            <person name="Spring S."/>
            <person name="Rohde M."/>
            <person name="Goker M."/>
            <person name="Bristow J."/>
            <person name="Eisen J.A."/>
            <person name="Markowitz V."/>
            <person name="Hugenholtz P."/>
            <person name="Kyrpides N.C."/>
            <person name="Klenk H.P."/>
        </authorList>
    </citation>
    <scope>NUCLEOTIDE SEQUENCE [LARGE SCALE GENOMIC DNA]</scope>
    <source>
        <strain evidence="5">DSM 12261 / ALA-1</strain>
    </source>
</reference>
<dbReference type="SUPFAM" id="SSF52540">
    <property type="entry name" value="P-loop containing nucleoside triphosphate hydrolases"/>
    <property type="match status" value="2"/>
</dbReference>
<dbReference type="PROSITE" id="PS00211">
    <property type="entry name" value="ABC_TRANSPORTER_1"/>
    <property type="match status" value="1"/>
</dbReference>
<dbReference type="InterPro" id="IPR017871">
    <property type="entry name" value="ABC_transporter-like_CS"/>
</dbReference>
<dbReference type="KEGG" id="aco:Amico_1567"/>